<keyword evidence="3" id="KW-0689">Ribosomal protein</keyword>
<dbReference type="Pfam" id="PF17135">
    <property type="entry name" value="Ribosomal_L18"/>
    <property type="match status" value="1"/>
</dbReference>
<dbReference type="SUPFAM" id="SSF52080">
    <property type="entry name" value="Ribosomal proteins L15p and L18e"/>
    <property type="match status" value="1"/>
</dbReference>
<dbReference type="InterPro" id="IPR036227">
    <property type="entry name" value="Ribosomal_uL15/eL18_sf"/>
</dbReference>
<dbReference type="PANTHER" id="PTHR10934">
    <property type="entry name" value="60S RIBOSOMAL PROTEIN L18"/>
    <property type="match status" value="1"/>
</dbReference>
<evidence type="ECO:0000256" key="4">
    <source>
        <dbReference type="ARBA" id="ARBA00023274"/>
    </source>
</evidence>
<feature type="domain" description="Large ribosomal subunit protein uL15/eL18" evidence="6">
    <location>
        <begin position="1"/>
        <end position="67"/>
    </location>
</feature>
<dbReference type="GO" id="GO:0006412">
    <property type="term" value="P:translation"/>
    <property type="evidence" value="ECO:0007669"/>
    <property type="project" value="InterPro"/>
</dbReference>
<proteinExistence type="inferred from homology"/>
<evidence type="ECO:0000313" key="7">
    <source>
        <dbReference type="Proteomes" id="UP000261680"/>
    </source>
</evidence>
<dbReference type="Gene3D" id="3.100.10.10">
    <property type="match status" value="1"/>
</dbReference>
<dbReference type="Proteomes" id="UP000261680">
    <property type="component" value="Unplaced"/>
</dbReference>
<dbReference type="OrthoDB" id="6353017at2759"/>
<evidence type="ECO:0000259" key="6">
    <source>
        <dbReference type="Pfam" id="PF17135"/>
    </source>
</evidence>
<protein>
    <submittedName>
        <fullName evidence="8">60S ribosomal protein L18-like</fullName>
    </submittedName>
</protein>
<keyword evidence="7" id="KW-1185">Reference proteome</keyword>
<accession>A0A8M1GTF9</accession>
<evidence type="ECO:0000256" key="1">
    <source>
        <dbReference type="ARBA" id="ARBA00006815"/>
    </source>
</evidence>
<dbReference type="GO" id="GO:0022625">
    <property type="term" value="C:cytosolic large ribosomal subunit"/>
    <property type="evidence" value="ECO:0007669"/>
    <property type="project" value="TreeGrafter"/>
</dbReference>
<gene>
    <name evidence="8" type="primary">LOC103669166</name>
</gene>
<dbReference type="KEGG" id="umr:103669166"/>
<dbReference type="GeneID" id="103669166"/>
<organism evidence="7 8">
    <name type="scientific">Ursus maritimus</name>
    <name type="common">Polar bear</name>
    <name type="synonym">Thalarctos maritimus</name>
    <dbReference type="NCBI Taxonomy" id="29073"/>
    <lineage>
        <taxon>Eukaryota</taxon>
        <taxon>Metazoa</taxon>
        <taxon>Chordata</taxon>
        <taxon>Craniata</taxon>
        <taxon>Vertebrata</taxon>
        <taxon>Euteleostomi</taxon>
        <taxon>Mammalia</taxon>
        <taxon>Eutheria</taxon>
        <taxon>Laurasiatheria</taxon>
        <taxon>Carnivora</taxon>
        <taxon>Caniformia</taxon>
        <taxon>Ursidae</taxon>
        <taxon>Ursus</taxon>
    </lineage>
</organism>
<evidence type="ECO:0000313" key="8">
    <source>
        <dbReference type="RefSeq" id="XP_040498067.1"/>
    </source>
</evidence>
<evidence type="ECO:0000256" key="2">
    <source>
        <dbReference type="ARBA" id="ARBA00011133"/>
    </source>
</evidence>
<evidence type="ECO:0000256" key="3">
    <source>
        <dbReference type="ARBA" id="ARBA00022980"/>
    </source>
</evidence>
<dbReference type="InterPro" id="IPR021131">
    <property type="entry name" value="Ribosomal_uL15/eL18"/>
</dbReference>
<dbReference type="GO" id="GO:0003735">
    <property type="term" value="F:structural constituent of ribosome"/>
    <property type="evidence" value="ECO:0007669"/>
    <property type="project" value="InterPro"/>
</dbReference>
<dbReference type="GO" id="GO:0003723">
    <property type="term" value="F:RNA binding"/>
    <property type="evidence" value="ECO:0007669"/>
    <property type="project" value="TreeGrafter"/>
</dbReference>
<feature type="compositionally biased region" description="Basic and acidic residues" evidence="5">
    <location>
        <begin position="100"/>
        <end position="111"/>
    </location>
</feature>
<dbReference type="PANTHER" id="PTHR10934:SF2">
    <property type="entry name" value="LARGE RIBOSOMAL SUBUNIT PROTEIN EL18"/>
    <property type="match status" value="1"/>
</dbReference>
<dbReference type="AlphaFoldDB" id="A0A8M1GTF9"/>
<reference evidence="8" key="1">
    <citation type="submission" date="2025-08" db="UniProtKB">
        <authorList>
            <consortium name="RefSeq"/>
        </authorList>
    </citation>
    <scope>IDENTIFICATION</scope>
    <source>
        <tissue evidence="8">Whole blood</tissue>
    </source>
</reference>
<dbReference type="InterPro" id="IPR000039">
    <property type="entry name" value="Ribosomal_eL18"/>
</dbReference>
<evidence type="ECO:0000256" key="5">
    <source>
        <dbReference type="SAM" id="MobiDB-lite"/>
    </source>
</evidence>
<comment type="subunit">
    <text evidence="2">Component of the large ribosomal subunit.</text>
</comment>
<dbReference type="RefSeq" id="XP_040498067.1">
    <property type="nucleotide sequence ID" value="XM_040642133.1"/>
</dbReference>
<keyword evidence="4" id="KW-0687">Ribonucleoprotein</keyword>
<feature type="region of interest" description="Disordered" evidence="5">
    <location>
        <begin position="92"/>
        <end position="120"/>
    </location>
</feature>
<name>A0A8M1GTF9_URSMA</name>
<sequence length="120" mass="12692">MKLPGRDDETAVVVGTVTDDVVCPQGAKLYLCALRVYGHAQRRILRGGGEILALDQLALDSPKGCGTGRTCAPVLERVERCTGIWARSRETGIATPDPKGIPRAECARDRGALGGGGYKN</sequence>
<comment type="similarity">
    <text evidence="1">Belongs to the eukaryotic ribosomal protein eL18 family.</text>
</comment>